<dbReference type="OrthoDB" id="5319888at2"/>
<evidence type="ECO:0000259" key="3">
    <source>
        <dbReference type="PROSITE" id="PS51186"/>
    </source>
</evidence>
<reference evidence="5 7" key="3">
    <citation type="submission" date="2020-03" db="EMBL/GenBank/DDBJ databases">
        <title>Bacillus aquiflavi sp. nov., isolated from yellow water of strong flavor Chinese baijiu in Yibin region of China.</title>
        <authorList>
            <person name="Xie J."/>
        </authorList>
    </citation>
    <scope>NUCLEOTIDE SEQUENCE [LARGE SCALE GENOMIC DNA]</scope>
    <source>
        <strain evidence="5 7">Gsoil 114</strain>
    </source>
</reference>
<dbReference type="EMBL" id="JRUN01000001">
    <property type="protein sequence ID" value="KHD86815.1"/>
    <property type="molecule type" value="Genomic_DNA"/>
</dbReference>
<reference evidence="5 7" key="2">
    <citation type="submission" date="2020-02" db="EMBL/GenBank/DDBJ databases">
        <authorList>
            <person name="Feng H."/>
        </authorList>
    </citation>
    <scope>NUCLEOTIDE SEQUENCE [LARGE SCALE GENOMIC DNA]</scope>
    <source>
        <strain evidence="5 7">Gsoil 114</strain>
    </source>
</reference>
<evidence type="ECO:0000313" key="6">
    <source>
        <dbReference type="Proteomes" id="UP000030588"/>
    </source>
</evidence>
<dbReference type="Pfam" id="PF00583">
    <property type="entry name" value="Acetyltransf_1"/>
    <property type="match status" value="1"/>
</dbReference>
<reference evidence="4 6" key="1">
    <citation type="submission" date="2014-10" db="EMBL/GenBank/DDBJ databases">
        <title>Draft genome of phytase producing Bacillus ginsengihumi strain M2.11.</title>
        <authorList>
            <person name="Toymentseva A."/>
            <person name="Boulygina E.A."/>
            <person name="Kazakov S.V."/>
            <person name="Kayumov I."/>
            <person name="Suleimanova A.D."/>
            <person name="Mardanova A.M."/>
            <person name="Maria S.N."/>
            <person name="Sergey M.Y."/>
            <person name="Sharipova M.R."/>
        </authorList>
    </citation>
    <scope>NUCLEOTIDE SEQUENCE [LARGE SCALE GENOMIC DNA]</scope>
    <source>
        <strain evidence="4 6">M2.11</strain>
    </source>
</reference>
<evidence type="ECO:0000313" key="4">
    <source>
        <dbReference type="EMBL" id="KHD86815.1"/>
    </source>
</evidence>
<keyword evidence="7" id="KW-1185">Reference proteome</keyword>
<dbReference type="PANTHER" id="PTHR43877">
    <property type="entry name" value="AMINOALKYLPHOSPHONATE N-ACETYLTRANSFERASE-RELATED-RELATED"/>
    <property type="match status" value="1"/>
</dbReference>
<accession>A0A0A6VF06</accession>
<organism evidence="4 6">
    <name type="scientific">Heyndrickxia ginsengihumi</name>
    <dbReference type="NCBI Taxonomy" id="363870"/>
    <lineage>
        <taxon>Bacteria</taxon>
        <taxon>Bacillati</taxon>
        <taxon>Bacillota</taxon>
        <taxon>Bacilli</taxon>
        <taxon>Bacillales</taxon>
        <taxon>Bacillaceae</taxon>
        <taxon>Heyndrickxia</taxon>
    </lineage>
</organism>
<evidence type="ECO:0000256" key="2">
    <source>
        <dbReference type="ARBA" id="ARBA00023315"/>
    </source>
</evidence>
<sequence>MIRQAYEKDAQEVAYLIHLAIKDIAEALTGETDLVSIRKELAYLFLQKNNRLSYQNSIVAEVNGEIAGTLIAYSGDDASLLDQAIMERLKRKKQNHVVLDKEADRGDYYIDTVAVHPQYRGKGIGTELIHHAEHAAGQYGFSKVSLNVAHDNVRAKQLYQRLGYEEEKIKQINGHPYDYMIKYVQHKEGIKNEHND</sequence>
<dbReference type="InterPro" id="IPR016181">
    <property type="entry name" value="Acyl_CoA_acyltransferase"/>
</dbReference>
<evidence type="ECO:0000313" key="7">
    <source>
        <dbReference type="Proteomes" id="UP000476934"/>
    </source>
</evidence>
<gene>
    <name evidence="5" type="ORF">G4D61_07090</name>
    <name evidence="4" type="ORF">NG54_00015</name>
</gene>
<dbReference type="STRING" id="363870.NG54_00015"/>
<dbReference type="PROSITE" id="PS51186">
    <property type="entry name" value="GNAT"/>
    <property type="match status" value="1"/>
</dbReference>
<keyword evidence="2" id="KW-0012">Acyltransferase</keyword>
<protein>
    <submittedName>
        <fullName evidence="5">GNAT family N-acetyltransferase</fullName>
    </submittedName>
</protein>
<dbReference type="AlphaFoldDB" id="A0A0A6VF06"/>
<dbReference type="Proteomes" id="UP000030588">
    <property type="component" value="Unassembled WGS sequence"/>
</dbReference>
<proteinExistence type="predicted"/>
<dbReference type="InterPro" id="IPR050832">
    <property type="entry name" value="Bact_Acetyltransf"/>
</dbReference>
<evidence type="ECO:0000313" key="5">
    <source>
        <dbReference type="EMBL" id="NEY19737.1"/>
    </source>
</evidence>
<keyword evidence="1 5" id="KW-0808">Transferase</keyword>
<feature type="domain" description="N-acetyltransferase" evidence="3">
    <location>
        <begin position="1"/>
        <end position="185"/>
    </location>
</feature>
<dbReference type="CDD" id="cd04301">
    <property type="entry name" value="NAT_SF"/>
    <property type="match status" value="1"/>
</dbReference>
<dbReference type="Gene3D" id="3.40.630.30">
    <property type="match status" value="1"/>
</dbReference>
<dbReference type="Proteomes" id="UP000476934">
    <property type="component" value="Unassembled WGS sequence"/>
</dbReference>
<dbReference type="GO" id="GO:0016747">
    <property type="term" value="F:acyltransferase activity, transferring groups other than amino-acyl groups"/>
    <property type="evidence" value="ECO:0007669"/>
    <property type="project" value="InterPro"/>
</dbReference>
<dbReference type="SUPFAM" id="SSF55729">
    <property type="entry name" value="Acyl-CoA N-acyltransferases (Nat)"/>
    <property type="match status" value="1"/>
</dbReference>
<name>A0A0A6VF06_9BACI</name>
<dbReference type="EMBL" id="JAAIWK010000008">
    <property type="protein sequence ID" value="NEY19737.1"/>
    <property type="molecule type" value="Genomic_DNA"/>
</dbReference>
<comment type="caution">
    <text evidence="4">The sequence shown here is derived from an EMBL/GenBank/DDBJ whole genome shotgun (WGS) entry which is preliminary data.</text>
</comment>
<evidence type="ECO:0000256" key="1">
    <source>
        <dbReference type="ARBA" id="ARBA00022679"/>
    </source>
</evidence>
<dbReference type="InterPro" id="IPR000182">
    <property type="entry name" value="GNAT_dom"/>
</dbReference>
<dbReference type="PANTHER" id="PTHR43877:SF1">
    <property type="entry name" value="ACETYLTRANSFERASE"/>
    <property type="match status" value="1"/>
</dbReference>
<dbReference type="RefSeq" id="WP_025726637.1">
    <property type="nucleotide sequence ID" value="NZ_JAAIWK010000008.1"/>
</dbReference>